<dbReference type="InterPro" id="IPR029071">
    <property type="entry name" value="Ubiquitin-like_domsf"/>
</dbReference>
<reference evidence="8" key="1">
    <citation type="submission" date="2020-04" db="EMBL/GenBank/DDBJ databases">
        <authorList>
            <person name="Alioto T."/>
            <person name="Alioto T."/>
            <person name="Gomez Garrido J."/>
        </authorList>
    </citation>
    <scope>NUCLEOTIDE SEQUENCE</scope>
    <source>
        <strain evidence="8">A484AB</strain>
    </source>
</reference>
<feature type="non-terminal residue" evidence="8">
    <location>
        <position position="411"/>
    </location>
</feature>
<dbReference type="InterPro" id="IPR051180">
    <property type="entry name" value="IKK"/>
</dbReference>
<dbReference type="Proteomes" id="UP001152795">
    <property type="component" value="Unassembled WGS sequence"/>
</dbReference>
<dbReference type="GO" id="GO:0004674">
    <property type="term" value="F:protein serine/threonine kinase activity"/>
    <property type="evidence" value="ECO:0007669"/>
    <property type="project" value="UniProtKB-KW"/>
</dbReference>
<evidence type="ECO:0000256" key="6">
    <source>
        <dbReference type="ARBA" id="ARBA00022777"/>
    </source>
</evidence>
<dbReference type="GO" id="GO:0005524">
    <property type="term" value="F:ATP binding"/>
    <property type="evidence" value="ECO:0007669"/>
    <property type="project" value="UniProtKB-KW"/>
</dbReference>
<dbReference type="Gene3D" id="3.10.20.90">
    <property type="entry name" value="Phosphatidylinositol 3-kinase Catalytic Subunit, Chain A, domain 1"/>
    <property type="match status" value="1"/>
</dbReference>
<dbReference type="InterPro" id="IPR000719">
    <property type="entry name" value="Prot_kinase_dom"/>
</dbReference>
<evidence type="ECO:0000256" key="4">
    <source>
        <dbReference type="ARBA" id="ARBA00022679"/>
    </source>
</evidence>
<dbReference type="PROSITE" id="PS50011">
    <property type="entry name" value="PROTEIN_KINASE_DOM"/>
    <property type="match status" value="1"/>
</dbReference>
<dbReference type="AlphaFoldDB" id="A0A7D9EIA1"/>
<dbReference type="SUPFAM" id="SSF56112">
    <property type="entry name" value="Protein kinase-like (PK-like)"/>
    <property type="match status" value="1"/>
</dbReference>
<dbReference type="PANTHER" id="PTHR22969:SF15">
    <property type="entry name" value="FI05319P"/>
    <property type="match status" value="1"/>
</dbReference>
<dbReference type="Pfam" id="PF18396">
    <property type="entry name" value="TBK1_ULD"/>
    <property type="match status" value="1"/>
</dbReference>
<dbReference type="Gene3D" id="1.20.1270.420">
    <property type="match status" value="1"/>
</dbReference>
<keyword evidence="2" id="KW-0963">Cytoplasm</keyword>
<evidence type="ECO:0000313" key="8">
    <source>
        <dbReference type="EMBL" id="CAB4008759.1"/>
    </source>
</evidence>
<dbReference type="GO" id="GO:0005737">
    <property type="term" value="C:cytoplasm"/>
    <property type="evidence" value="ECO:0007669"/>
    <property type="project" value="UniProtKB-SubCell"/>
</dbReference>
<keyword evidence="4" id="KW-0808">Transferase</keyword>
<dbReference type="PANTHER" id="PTHR22969">
    <property type="entry name" value="IKB KINASE"/>
    <property type="match status" value="1"/>
</dbReference>
<dbReference type="Pfam" id="PF18394">
    <property type="entry name" value="TBK1_CCD1"/>
    <property type="match status" value="1"/>
</dbReference>
<evidence type="ECO:0000256" key="1">
    <source>
        <dbReference type="ARBA" id="ARBA00004496"/>
    </source>
</evidence>
<organism evidence="8 9">
    <name type="scientific">Paramuricea clavata</name>
    <name type="common">Red gorgonian</name>
    <name type="synonym">Violescent sea-whip</name>
    <dbReference type="NCBI Taxonomy" id="317549"/>
    <lineage>
        <taxon>Eukaryota</taxon>
        <taxon>Metazoa</taxon>
        <taxon>Cnidaria</taxon>
        <taxon>Anthozoa</taxon>
        <taxon>Octocorallia</taxon>
        <taxon>Malacalcyonacea</taxon>
        <taxon>Plexauridae</taxon>
        <taxon>Paramuricea</taxon>
    </lineage>
</organism>
<accession>A0A7D9EIA1</accession>
<dbReference type="OrthoDB" id="10013850at2759"/>
<comment type="subcellular location">
    <subcellularLocation>
        <location evidence="1">Cytoplasm</location>
    </subcellularLocation>
</comment>
<keyword evidence="9" id="KW-1185">Reference proteome</keyword>
<gene>
    <name evidence="8" type="ORF">PACLA_8A023482</name>
</gene>
<evidence type="ECO:0000256" key="2">
    <source>
        <dbReference type="ARBA" id="ARBA00022490"/>
    </source>
</evidence>
<evidence type="ECO:0000256" key="7">
    <source>
        <dbReference type="ARBA" id="ARBA00022840"/>
    </source>
</evidence>
<dbReference type="SUPFAM" id="SSF54236">
    <property type="entry name" value="Ubiquitin-like"/>
    <property type="match status" value="1"/>
</dbReference>
<evidence type="ECO:0000313" key="9">
    <source>
        <dbReference type="Proteomes" id="UP001152795"/>
    </source>
</evidence>
<comment type="caution">
    <text evidence="8">The sequence shown here is derived from an EMBL/GenBank/DDBJ whole genome shotgun (WGS) entry which is preliminary data.</text>
</comment>
<sequence length="411" mass="46598">FVYKLTDFGAARELAPEQEFMSIYGTEEYLHPDVYERGLINKSAKKTFTANVDLWSLGVTFYHVATGKLPFRPYEGRTNRFTMHEITSKKAPGIISGIQKEENGPIEWSDKLPEHTRLSQGLKEHIVKILANLLEPGMKFDDLFQAIENIKAMKIIHVYNAQSGTFHIIYANPEDNFARFQELVAIQTGVSARQQDLFYNNDTFKPSSMVNASTYPDTTEKKPILVLGGDSIPSEKICGQLELKKPKLHKSTSLESLDSDAVISKVVAKNVHYCLHNVKNLELSRILTLEAAENVITLLKRKARKYLDDAKAIESHCQSIVMKHHACLNGCNFEKEVMQLLGNDEDIPKEIVAELDILVRETDTFKKNMDKLQEAMATPMENLRTTAQTLLHDGELAKKWKDMNADEKPEN</sequence>
<dbReference type="InterPro" id="IPR011009">
    <property type="entry name" value="Kinase-like_dom_sf"/>
</dbReference>
<dbReference type="InterPro" id="IPR041309">
    <property type="entry name" value="TBK1_CC1"/>
</dbReference>
<dbReference type="EMBL" id="CACRXK020006220">
    <property type="protein sequence ID" value="CAB4008759.1"/>
    <property type="molecule type" value="Genomic_DNA"/>
</dbReference>
<keyword evidence="7" id="KW-0067">ATP-binding</keyword>
<keyword evidence="6 8" id="KW-0418">Kinase</keyword>
<dbReference type="Pfam" id="PF00069">
    <property type="entry name" value="Pkinase"/>
    <property type="match status" value="1"/>
</dbReference>
<dbReference type="InterPro" id="IPR041087">
    <property type="entry name" value="TBK1_ULD"/>
</dbReference>
<keyword evidence="3" id="KW-0723">Serine/threonine-protein kinase</keyword>
<dbReference type="Gene3D" id="1.10.510.10">
    <property type="entry name" value="Transferase(Phosphotransferase) domain 1"/>
    <property type="match status" value="1"/>
</dbReference>
<dbReference type="CDD" id="cd12219">
    <property type="entry name" value="Ubl_TBK1_like"/>
    <property type="match status" value="1"/>
</dbReference>
<protein>
    <submittedName>
        <fullName evidence="8">Serine threonine- kinase TBK1</fullName>
    </submittedName>
</protein>
<evidence type="ECO:0000256" key="5">
    <source>
        <dbReference type="ARBA" id="ARBA00022741"/>
    </source>
</evidence>
<keyword evidence="5" id="KW-0547">Nucleotide-binding</keyword>
<evidence type="ECO:0000256" key="3">
    <source>
        <dbReference type="ARBA" id="ARBA00022527"/>
    </source>
</evidence>
<name>A0A7D9EIA1_PARCT</name>
<proteinExistence type="predicted"/>